<evidence type="ECO:0000313" key="2">
    <source>
        <dbReference type="Proteomes" id="UP000002640"/>
    </source>
</evidence>
<sequence length="130" mass="14947">MASVRSLILARADPVEEVLSTILALCYKMGKAKAACQHLHGRLMQIFNELQTMDKNKYPKTHWTSSRLLWQPFLAYLQRYAGKKLVFRIVEHWAITTELLQVNETIAALFGTLGVATSTPWRDLWDDELL</sequence>
<dbReference type="RefSeq" id="XP_009516364.1">
    <property type="nucleotide sequence ID" value="XM_009518069.1"/>
</dbReference>
<dbReference type="InParanoid" id="G4YHI4"/>
<keyword evidence="2" id="KW-1185">Reference proteome</keyword>
<protein>
    <submittedName>
        <fullName evidence="1">Uncharacterized protein</fullName>
    </submittedName>
</protein>
<organism evidence="1 2">
    <name type="scientific">Phytophthora sojae (strain P6497)</name>
    <name type="common">Soybean stem and root rot agent</name>
    <name type="synonym">Phytophthora megasperma f. sp. glycines</name>
    <dbReference type="NCBI Taxonomy" id="1094619"/>
    <lineage>
        <taxon>Eukaryota</taxon>
        <taxon>Sar</taxon>
        <taxon>Stramenopiles</taxon>
        <taxon>Oomycota</taxon>
        <taxon>Peronosporomycetes</taxon>
        <taxon>Peronosporales</taxon>
        <taxon>Peronosporaceae</taxon>
        <taxon>Phytophthora</taxon>
    </lineage>
</organism>
<proteinExistence type="predicted"/>
<dbReference type="Proteomes" id="UP000002640">
    <property type="component" value="Unassembled WGS sequence"/>
</dbReference>
<dbReference type="EMBL" id="JH159151">
    <property type="protein sequence ID" value="EGZ29089.1"/>
    <property type="molecule type" value="Genomic_DNA"/>
</dbReference>
<evidence type="ECO:0000313" key="1">
    <source>
        <dbReference type="EMBL" id="EGZ29089.1"/>
    </source>
</evidence>
<dbReference type="AlphaFoldDB" id="G4YHI4"/>
<accession>G4YHI4</accession>
<dbReference type="GeneID" id="20641098"/>
<dbReference type="SMR" id="G4YHI4"/>
<dbReference type="KEGG" id="psoj:PHYSODRAFT_294400"/>
<gene>
    <name evidence="1" type="ORF">PHYSODRAFT_294400</name>
</gene>
<name>G4YHI4_PHYSP</name>
<reference evidence="1 2" key="1">
    <citation type="journal article" date="2006" name="Science">
        <title>Phytophthora genome sequences uncover evolutionary origins and mechanisms of pathogenesis.</title>
        <authorList>
            <person name="Tyler B.M."/>
            <person name="Tripathy S."/>
            <person name="Zhang X."/>
            <person name="Dehal P."/>
            <person name="Jiang R.H."/>
            <person name="Aerts A."/>
            <person name="Arredondo F.D."/>
            <person name="Baxter L."/>
            <person name="Bensasson D."/>
            <person name="Beynon J.L."/>
            <person name="Chapman J."/>
            <person name="Damasceno C.M."/>
            <person name="Dorrance A.E."/>
            <person name="Dou D."/>
            <person name="Dickerman A.W."/>
            <person name="Dubchak I.L."/>
            <person name="Garbelotto M."/>
            <person name="Gijzen M."/>
            <person name="Gordon S.G."/>
            <person name="Govers F."/>
            <person name="Grunwald N.J."/>
            <person name="Huang W."/>
            <person name="Ivors K.L."/>
            <person name="Jones R.W."/>
            <person name="Kamoun S."/>
            <person name="Krampis K."/>
            <person name="Lamour K.H."/>
            <person name="Lee M.K."/>
            <person name="McDonald W.H."/>
            <person name="Medina M."/>
            <person name="Meijer H.J."/>
            <person name="Nordberg E.K."/>
            <person name="Maclean D.J."/>
            <person name="Ospina-Giraldo M.D."/>
            <person name="Morris P.F."/>
            <person name="Phuntumart V."/>
            <person name="Putnam N.H."/>
            <person name="Rash S."/>
            <person name="Rose J.K."/>
            <person name="Sakihama Y."/>
            <person name="Salamov A.A."/>
            <person name="Savidor A."/>
            <person name="Scheuring C.F."/>
            <person name="Smith B.M."/>
            <person name="Sobral B.W."/>
            <person name="Terry A."/>
            <person name="Torto-Alalibo T.A."/>
            <person name="Win J."/>
            <person name="Xu Z."/>
            <person name="Zhang H."/>
            <person name="Grigoriev I.V."/>
            <person name="Rokhsar D.S."/>
            <person name="Boore J.L."/>
        </authorList>
    </citation>
    <scope>NUCLEOTIDE SEQUENCE [LARGE SCALE GENOMIC DNA]</scope>
    <source>
        <strain evidence="1 2">P6497</strain>
    </source>
</reference>